<accession>A0ACA9RIL6</accession>
<organism evidence="1 2">
    <name type="scientific">Cetraspora pellucida</name>
    <dbReference type="NCBI Taxonomy" id="1433469"/>
    <lineage>
        <taxon>Eukaryota</taxon>
        <taxon>Fungi</taxon>
        <taxon>Fungi incertae sedis</taxon>
        <taxon>Mucoromycota</taxon>
        <taxon>Glomeromycotina</taxon>
        <taxon>Glomeromycetes</taxon>
        <taxon>Diversisporales</taxon>
        <taxon>Gigasporaceae</taxon>
        <taxon>Cetraspora</taxon>
    </lineage>
</organism>
<gene>
    <name evidence="1" type="ORF">SPELUC_LOCUS17467</name>
</gene>
<evidence type="ECO:0000313" key="1">
    <source>
        <dbReference type="EMBL" id="CAG8793815.1"/>
    </source>
</evidence>
<keyword evidence="2" id="KW-1185">Reference proteome</keyword>
<reference evidence="1" key="1">
    <citation type="submission" date="2021-06" db="EMBL/GenBank/DDBJ databases">
        <authorList>
            <person name="Kallberg Y."/>
            <person name="Tangrot J."/>
            <person name="Rosling A."/>
        </authorList>
    </citation>
    <scope>NUCLEOTIDE SEQUENCE</scope>
    <source>
        <strain evidence="1">28 12/20/2015</strain>
    </source>
</reference>
<name>A0ACA9RIL6_9GLOM</name>
<dbReference type="EMBL" id="CAJVPW010071824">
    <property type="protein sequence ID" value="CAG8793815.1"/>
    <property type="molecule type" value="Genomic_DNA"/>
</dbReference>
<dbReference type="Proteomes" id="UP000789366">
    <property type="component" value="Unassembled WGS sequence"/>
</dbReference>
<protein>
    <submittedName>
        <fullName evidence="1">13802_t:CDS:1</fullName>
    </submittedName>
</protein>
<proteinExistence type="predicted"/>
<comment type="caution">
    <text evidence="1">The sequence shown here is derived from an EMBL/GenBank/DDBJ whole genome shotgun (WGS) entry which is preliminary data.</text>
</comment>
<feature type="non-terminal residue" evidence="1">
    <location>
        <position position="1"/>
    </location>
</feature>
<sequence length="42" mass="4683">GNAHDLKTLIKKELSPDLNDVAFNRITLRGHGEEVNLRVDLA</sequence>
<feature type="non-terminal residue" evidence="1">
    <location>
        <position position="42"/>
    </location>
</feature>
<evidence type="ECO:0000313" key="2">
    <source>
        <dbReference type="Proteomes" id="UP000789366"/>
    </source>
</evidence>